<dbReference type="EMBL" id="JAIWYP010000004">
    <property type="protein sequence ID" value="KAH3836083.1"/>
    <property type="molecule type" value="Genomic_DNA"/>
</dbReference>
<keyword evidence="2 5" id="KW-0863">Zinc-finger</keyword>
<dbReference type="Proteomes" id="UP000828390">
    <property type="component" value="Unassembled WGS sequence"/>
</dbReference>
<feature type="domain" description="THAP-type" evidence="6">
    <location>
        <begin position="1"/>
        <end position="75"/>
    </location>
</feature>
<sequence>MVRRCSWRTCTMDCRYPEMFKGVTFKTFPNPKTNMEKCMRMRWIKACGRPHYQHNVDKINKNKVICSTEHNSLVM</sequence>
<dbReference type="AlphaFoldDB" id="A0A9D4QM04"/>
<keyword evidence="3" id="KW-0862">Zinc</keyword>
<evidence type="ECO:0000256" key="2">
    <source>
        <dbReference type="ARBA" id="ARBA00022771"/>
    </source>
</evidence>
<dbReference type="GO" id="GO:0008270">
    <property type="term" value="F:zinc ion binding"/>
    <property type="evidence" value="ECO:0007669"/>
    <property type="project" value="UniProtKB-KW"/>
</dbReference>
<keyword evidence="1" id="KW-0479">Metal-binding</keyword>
<organism evidence="7 8">
    <name type="scientific">Dreissena polymorpha</name>
    <name type="common">Zebra mussel</name>
    <name type="synonym">Mytilus polymorpha</name>
    <dbReference type="NCBI Taxonomy" id="45954"/>
    <lineage>
        <taxon>Eukaryota</taxon>
        <taxon>Metazoa</taxon>
        <taxon>Spiralia</taxon>
        <taxon>Lophotrochozoa</taxon>
        <taxon>Mollusca</taxon>
        <taxon>Bivalvia</taxon>
        <taxon>Autobranchia</taxon>
        <taxon>Heteroconchia</taxon>
        <taxon>Euheterodonta</taxon>
        <taxon>Imparidentia</taxon>
        <taxon>Neoheterodontei</taxon>
        <taxon>Myida</taxon>
        <taxon>Dreissenoidea</taxon>
        <taxon>Dreissenidae</taxon>
        <taxon>Dreissena</taxon>
    </lineage>
</organism>
<evidence type="ECO:0000313" key="8">
    <source>
        <dbReference type="Proteomes" id="UP000828390"/>
    </source>
</evidence>
<keyword evidence="8" id="KW-1185">Reference proteome</keyword>
<comment type="caution">
    <text evidence="7">The sequence shown here is derived from an EMBL/GenBank/DDBJ whole genome shotgun (WGS) entry which is preliminary data.</text>
</comment>
<evidence type="ECO:0000313" key="7">
    <source>
        <dbReference type="EMBL" id="KAH3836083.1"/>
    </source>
</evidence>
<name>A0A9D4QM04_DREPO</name>
<keyword evidence="4 5" id="KW-0238">DNA-binding</keyword>
<evidence type="ECO:0000256" key="4">
    <source>
        <dbReference type="ARBA" id="ARBA00023125"/>
    </source>
</evidence>
<evidence type="ECO:0000256" key="1">
    <source>
        <dbReference type="ARBA" id="ARBA00022723"/>
    </source>
</evidence>
<evidence type="ECO:0000259" key="6">
    <source>
        <dbReference type="PROSITE" id="PS50950"/>
    </source>
</evidence>
<reference evidence="7" key="2">
    <citation type="submission" date="2020-11" db="EMBL/GenBank/DDBJ databases">
        <authorList>
            <person name="McCartney M.A."/>
            <person name="Auch B."/>
            <person name="Kono T."/>
            <person name="Mallez S."/>
            <person name="Becker A."/>
            <person name="Gohl D.M."/>
            <person name="Silverstein K.A.T."/>
            <person name="Koren S."/>
            <person name="Bechman K.B."/>
            <person name="Herman A."/>
            <person name="Abrahante J.E."/>
            <person name="Garbe J."/>
        </authorList>
    </citation>
    <scope>NUCLEOTIDE SEQUENCE</scope>
    <source>
        <strain evidence="7">Duluth1</strain>
        <tissue evidence="7">Whole animal</tissue>
    </source>
</reference>
<dbReference type="InterPro" id="IPR006612">
    <property type="entry name" value="THAP_Znf"/>
</dbReference>
<dbReference type="PROSITE" id="PS50950">
    <property type="entry name" value="ZF_THAP"/>
    <property type="match status" value="1"/>
</dbReference>
<proteinExistence type="predicted"/>
<evidence type="ECO:0000256" key="5">
    <source>
        <dbReference type="PROSITE-ProRule" id="PRU00309"/>
    </source>
</evidence>
<protein>
    <recommendedName>
        <fullName evidence="6">THAP-type domain-containing protein</fullName>
    </recommendedName>
</protein>
<dbReference type="GO" id="GO:0003677">
    <property type="term" value="F:DNA binding"/>
    <property type="evidence" value="ECO:0007669"/>
    <property type="project" value="UniProtKB-UniRule"/>
</dbReference>
<evidence type="ECO:0000256" key="3">
    <source>
        <dbReference type="ARBA" id="ARBA00022833"/>
    </source>
</evidence>
<gene>
    <name evidence="7" type="ORF">DPMN_109452</name>
</gene>
<accession>A0A9D4QM04</accession>
<reference evidence="7" key="1">
    <citation type="journal article" date="2019" name="bioRxiv">
        <title>The Genome of the Zebra Mussel, Dreissena polymorpha: A Resource for Invasive Species Research.</title>
        <authorList>
            <person name="McCartney M.A."/>
            <person name="Auch B."/>
            <person name="Kono T."/>
            <person name="Mallez S."/>
            <person name="Zhang Y."/>
            <person name="Obille A."/>
            <person name="Becker A."/>
            <person name="Abrahante J.E."/>
            <person name="Garbe J."/>
            <person name="Badalamenti J.P."/>
            <person name="Herman A."/>
            <person name="Mangelson H."/>
            <person name="Liachko I."/>
            <person name="Sullivan S."/>
            <person name="Sone E.D."/>
            <person name="Koren S."/>
            <person name="Silverstein K.A.T."/>
            <person name="Beckman K.B."/>
            <person name="Gohl D.M."/>
        </authorList>
    </citation>
    <scope>NUCLEOTIDE SEQUENCE</scope>
    <source>
        <strain evidence="7">Duluth1</strain>
        <tissue evidence="7">Whole animal</tissue>
    </source>
</reference>